<evidence type="ECO:0000259" key="1">
    <source>
        <dbReference type="Pfam" id="PF18738"/>
    </source>
</evidence>
<dbReference type="HOGENOM" id="CLU_1688445_0_0_1"/>
<feature type="domain" description="DZIP3-like HEPN" evidence="1">
    <location>
        <begin position="53"/>
        <end position="136"/>
    </location>
</feature>
<evidence type="ECO:0000313" key="2">
    <source>
        <dbReference type="EMBL" id="EKC21567.1"/>
    </source>
</evidence>
<sequence>MYEKNHQQVMENKMAEYASTISREDRNFWILNILIQYVAPTAVRKVFNDKIPPKDLANILNRNVKIIQDLVNKKVIKTHEQEVLTRIPGFKLPSMLSSPNKTATSSEDFDVTLMICILRNLNFVQPPPSGWDQLPPVGLFHYHTTPQPVLGLQPQK</sequence>
<gene>
    <name evidence="2" type="ORF">CGI_10003749</name>
</gene>
<proteinExistence type="predicted"/>
<name>K1PCS2_MAGGI</name>
<protein>
    <recommendedName>
        <fullName evidence="1">DZIP3-like HEPN domain-containing protein</fullName>
    </recommendedName>
</protein>
<reference evidence="2" key="1">
    <citation type="journal article" date="2012" name="Nature">
        <title>The oyster genome reveals stress adaptation and complexity of shell formation.</title>
        <authorList>
            <person name="Zhang G."/>
            <person name="Fang X."/>
            <person name="Guo X."/>
            <person name="Li L."/>
            <person name="Luo R."/>
            <person name="Xu F."/>
            <person name="Yang P."/>
            <person name="Zhang L."/>
            <person name="Wang X."/>
            <person name="Qi H."/>
            <person name="Xiong Z."/>
            <person name="Que H."/>
            <person name="Xie Y."/>
            <person name="Holland P.W."/>
            <person name="Paps J."/>
            <person name="Zhu Y."/>
            <person name="Wu F."/>
            <person name="Chen Y."/>
            <person name="Wang J."/>
            <person name="Peng C."/>
            <person name="Meng J."/>
            <person name="Yang L."/>
            <person name="Liu J."/>
            <person name="Wen B."/>
            <person name="Zhang N."/>
            <person name="Huang Z."/>
            <person name="Zhu Q."/>
            <person name="Feng Y."/>
            <person name="Mount A."/>
            <person name="Hedgecock D."/>
            <person name="Xu Z."/>
            <person name="Liu Y."/>
            <person name="Domazet-Loso T."/>
            <person name="Du Y."/>
            <person name="Sun X."/>
            <person name="Zhang S."/>
            <person name="Liu B."/>
            <person name="Cheng P."/>
            <person name="Jiang X."/>
            <person name="Li J."/>
            <person name="Fan D."/>
            <person name="Wang W."/>
            <person name="Fu W."/>
            <person name="Wang T."/>
            <person name="Wang B."/>
            <person name="Zhang J."/>
            <person name="Peng Z."/>
            <person name="Li Y."/>
            <person name="Li N."/>
            <person name="Wang J."/>
            <person name="Chen M."/>
            <person name="He Y."/>
            <person name="Tan F."/>
            <person name="Song X."/>
            <person name="Zheng Q."/>
            <person name="Huang R."/>
            <person name="Yang H."/>
            <person name="Du X."/>
            <person name="Chen L."/>
            <person name="Yang M."/>
            <person name="Gaffney P.M."/>
            <person name="Wang S."/>
            <person name="Luo L."/>
            <person name="She Z."/>
            <person name="Ming Y."/>
            <person name="Huang W."/>
            <person name="Zhang S."/>
            <person name="Huang B."/>
            <person name="Zhang Y."/>
            <person name="Qu T."/>
            <person name="Ni P."/>
            <person name="Miao G."/>
            <person name="Wang J."/>
            <person name="Wang Q."/>
            <person name="Steinberg C.E."/>
            <person name="Wang H."/>
            <person name="Li N."/>
            <person name="Qian L."/>
            <person name="Zhang G."/>
            <person name="Li Y."/>
            <person name="Yang H."/>
            <person name="Liu X."/>
            <person name="Wang J."/>
            <person name="Yin Y."/>
            <person name="Wang J."/>
        </authorList>
    </citation>
    <scope>NUCLEOTIDE SEQUENCE [LARGE SCALE GENOMIC DNA]</scope>
    <source>
        <strain evidence="2">05x7-T-G4-1.051#20</strain>
    </source>
</reference>
<dbReference type="InterPro" id="IPR041249">
    <property type="entry name" value="HEPN_DZIP3"/>
</dbReference>
<dbReference type="InParanoid" id="K1PCS2"/>
<dbReference type="AlphaFoldDB" id="K1PCS2"/>
<dbReference type="EMBL" id="JH817061">
    <property type="protein sequence ID" value="EKC21567.1"/>
    <property type="molecule type" value="Genomic_DNA"/>
</dbReference>
<dbReference type="Pfam" id="PF18738">
    <property type="entry name" value="HEPN_DZIP3"/>
    <property type="match status" value="1"/>
</dbReference>
<accession>K1PCS2</accession>
<organism evidence="2">
    <name type="scientific">Magallana gigas</name>
    <name type="common">Pacific oyster</name>
    <name type="synonym">Crassostrea gigas</name>
    <dbReference type="NCBI Taxonomy" id="29159"/>
    <lineage>
        <taxon>Eukaryota</taxon>
        <taxon>Metazoa</taxon>
        <taxon>Spiralia</taxon>
        <taxon>Lophotrochozoa</taxon>
        <taxon>Mollusca</taxon>
        <taxon>Bivalvia</taxon>
        <taxon>Autobranchia</taxon>
        <taxon>Pteriomorphia</taxon>
        <taxon>Ostreida</taxon>
        <taxon>Ostreoidea</taxon>
        <taxon>Ostreidae</taxon>
        <taxon>Magallana</taxon>
    </lineage>
</organism>